<reference evidence="1 2" key="1">
    <citation type="submission" date="2020-09" db="EMBL/GenBank/DDBJ databases">
        <title>Genome seq and assembly of Chryseobacterium sp.</title>
        <authorList>
            <person name="Chhetri G."/>
        </authorList>
    </citation>
    <scope>NUCLEOTIDE SEQUENCE [LARGE SCALE GENOMIC DNA]</scope>
    <source>
        <strain evidence="1 2">GCR10</strain>
    </source>
</reference>
<comment type="caution">
    <text evidence="1">The sequence shown here is derived from an EMBL/GenBank/DDBJ whole genome shotgun (WGS) entry which is preliminary data.</text>
</comment>
<keyword evidence="2" id="KW-1185">Reference proteome</keyword>
<evidence type="ECO:0000313" key="1">
    <source>
        <dbReference type="EMBL" id="MBD8084173.1"/>
    </source>
</evidence>
<proteinExistence type="predicted"/>
<dbReference type="EMBL" id="JACYFS010000007">
    <property type="protein sequence ID" value="MBD8084173.1"/>
    <property type="molecule type" value="Genomic_DNA"/>
</dbReference>
<name>A0ABR8ZFW1_9FLAO</name>
<organism evidence="1 2">
    <name type="scientific">Chryseobacterium caseinilyticum</name>
    <dbReference type="NCBI Taxonomy" id="2771428"/>
    <lineage>
        <taxon>Bacteria</taxon>
        <taxon>Pseudomonadati</taxon>
        <taxon>Bacteroidota</taxon>
        <taxon>Flavobacteriia</taxon>
        <taxon>Flavobacteriales</taxon>
        <taxon>Weeksellaceae</taxon>
        <taxon>Chryseobacterium group</taxon>
        <taxon>Chryseobacterium</taxon>
    </lineage>
</organism>
<evidence type="ECO:0000313" key="2">
    <source>
        <dbReference type="Proteomes" id="UP000637299"/>
    </source>
</evidence>
<gene>
    <name evidence="1" type="ORF">IC610_17310</name>
</gene>
<sequence>MKKCIISVNQYADFVKATDSKKQRIIRQQKKPNVFRIAYYQLAKARIRKTLKNNGSLKHIDDALANLSARVPQSKRQSSDKTVSIEALEKFLMLTIPKVLRDENLEFLNTKQFKSDIEVNGISIIISPEIIFKTIIDGNDVFGGIKLHISKSNCFDTEQQQIIASGICNFLEKNVTTGKQIVLPEFCISLDIFGSGFISNSTAKKNIINSYKKECLEIIKIWDAA</sequence>
<dbReference type="Proteomes" id="UP000637299">
    <property type="component" value="Unassembled WGS sequence"/>
</dbReference>
<protein>
    <submittedName>
        <fullName evidence="1">Uncharacterized protein</fullName>
    </submittedName>
</protein>
<accession>A0ABR8ZFW1</accession>
<dbReference type="RefSeq" id="WP_191737957.1">
    <property type="nucleotide sequence ID" value="NZ_JACYFS010000007.1"/>
</dbReference>